<dbReference type="InterPro" id="IPR000305">
    <property type="entry name" value="GIY-YIG_endonuc"/>
</dbReference>
<protein>
    <recommendedName>
        <fullName evidence="1">GIY-YIG domain-containing protein</fullName>
    </recommendedName>
</protein>
<proteinExistence type="predicted"/>
<organism evidence="2 3">
    <name type="scientific">Flavobacterium cauense R2A-7</name>
    <dbReference type="NCBI Taxonomy" id="1341154"/>
    <lineage>
        <taxon>Bacteria</taxon>
        <taxon>Pseudomonadati</taxon>
        <taxon>Bacteroidota</taxon>
        <taxon>Flavobacteriia</taxon>
        <taxon>Flavobacteriales</taxon>
        <taxon>Flavobacteriaceae</taxon>
        <taxon>Flavobacterium</taxon>
    </lineage>
</organism>
<dbReference type="PROSITE" id="PS50164">
    <property type="entry name" value="GIY_YIG"/>
    <property type="match status" value="1"/>
</dbReference>
<comment type="caution">
    <text evidence="2">The sequence shown here is derived from an EMBL/GenBank/DDBJ whole genome shotgun (WGS) entry which is preliminary data.</text>
</comment>
<evidence type="ECO:0000313" key="3">
    <source>
        <dbReference type="Proteomes" id="UP000319848"/>
    </source>
</evidence>
<dbReference type="EMBL" id="VLKQ01000001">
    <property type="protein sequence ID" value="TWI15161.1"/>
    <property type="molecule type" value="Genomic_DNA"/>
</dbReference>
<dbReference type="RefSeq" id="WP_023571683.1">
    <property type="nucleotide sequence ID" value="NZ_AVBI01000019.1"/>
</dbReference>
<dbReference type="InterPro" id="IPR035901">
    <property type="entry name" value="GIY-YIG_endonuc_sf"/>
</dbReference>
<dbReference type="STRING" id="1341154.FCR2A7T_25900"/>
<sequence>MELKTIEELNQIGFEKIGEWKINKRGALDYEITTDKTTEVLYSFVKVDNQKEEIIYIGKTIRTIINRLNGYKKPGNSQFTNIRINKEILNLLKSDLNVNIYLFKCNDVITYKSHNINLAAGLEDTLIKYFKPKYNLHGNQRIIDDVELSENLIKLTNDMNDDKNCQNHYLIEKTTTVSNLEGKINLGNVPFSFLPEYGEIINIYLGDIVLQANFINGNNNGGNNPRINCVAIGNWLRENGINVNDNFYIKICNNNSFYFSINKIY</sequence>
<evidence type="ECO:0000259" key="1">
    <source>
        <dbReference type="PROSITE" id="PS50164"/>
    </source>
</evidence>
<accession>V6RYT1</accession>
<dbReference type="AlphaFoldDB" id="V6RYT1"/>
<evidence type="ECO:0000313" key="2">
    <source>
        <dbReference type="EMBL" id="TWI15161.1"/>
    </source>
</evidence>
<keyword evidence="3" id="KW-1185">Reference proteome</keyword>
<gene>
    <name evidence="2" type="ORF">IP98_00150</name>
</gene>
<dbReference type="SUPFAM" id="SSF82771">
    <property type="entry name" value="GIY-YIG endonuclease"/>
    <property type="match status" value="1"/>
</dbReference>
<dbReference type="OrthoDB" id="767052at2"/>
<reference evidence="2 3" key="1">
    <citation type="journal article" date="2015" name="Stand. Genomic Sci.">
        <title>Genomic Encyclopedia of Bacterial and Archaeal Type Strains, Phase III: the genomes of soil and plant-associated and newly described type strains.</title>
        <authorList>
            <person name="Whitman W.B."/>
            <person name="Woyke T."/>
            <person name="Klenk H.P."/>
            <person name="Zhou Y."/>
            <person name="Lilburn T.G."/>
            <person name="Beck B.J."/>
            <person name="De Vos P."/>
            <person name="Vandamme P."/>
            <person name="Eisen J.A."/>
            <person name="Garrity G."/>
            <person name="Hugenholtz P."/>
            <person name="Kyrpides N.C."/>
        </authorList>
    </citation>
    <scope>NUCLEOTIDE SEQUENCE [LARGE SCALE GENOMIC DNA]</scope>
    <source>
        <strain evidence="2 3">CGMCC 1.7270</strain>
    </source>
</reference>
<name>V6RYT1_9FLAO</name>
<dbReference type="Proteomes" id="UP000319848">
    <property type="component" value="Unassembled WGS sequence"/>
</dbReference>
<feature type="domain" description="GIY-YIG" evidence="1">
    <location>
        <begin position="37"/>
        <end position="136"/>
    </location>
</feature>